<dbReference type="OrthoDB" id="3800453at2759"/>
<evidence type="ECO:0000313" key="2">
    <source>
        <dbReference type="Proteomes" id="UP000799770"/>
    </source>
</evidence>
<reference evidence="1" key="1">
    <citation type="journal article" date="2020" name="Stud. Mycol.">
        <title>101 Dothideomycetes genomes: a test case for predicting lifestyles and emergence of pathogens.</title>
        <authorList>
            <person name="Haridas S."/>
            <person name="Albert R."/>
            <person name="Binder M."/>
            <person name="Bloem J."/>
            <person name="Labutti K."/>
            <person name="Salamov A."/>
            <person name="Andreopoulos B."/>
            <person name="Baker S."/>
            <person name="Barry K."/>
            <person name="Bills G."/>
            <person name="Bluhm B."/>
            <person name="Cannon C."/>
            <person name="Castanera R."/>
            <person name="Culley D."/>
            <person name="Daum C."/>
            <person name="Ezra D."/>
            <person name="Gonzalez J."/>
            <person name="Henrissat B."/>
            <person name="Kuo A."/>
            <person name="Liang C."/>
            <person name="Lipzen A."/>
            <person name="Lutzoni F."/>
            <person name="Magnuson J."/>
            <person name="Mondo S."/>
            <person name="Nolan M."/>
            <person name="Ohm R."/>
            <person name="Pangilinan J."/>
            <person name="Park H.-J."/>
            <person name="Ramirez L."/>
            <person name="Alfaro M."/>
            <person name="Sun H."/>
            <person name="Tritt A."/>
            <person name="Yoshinaga Y."/>
            <person name="Zwiers L.-H."/>
            <person name="Turgeon B."/>
            <person name="Goodwin S."/>
            <person name="Spatafora J."/>
            <person name="Crous P."/>
            <person name="Grigoriev I."/>
        </authorList>
    </citation>
    <scope>NUCLEOTIDE SEQUENCE</scope>
    <source>
        <strain evidence="1">CBS 627.86</strain>
    </source>
</reference>
<feature type="non-terminal residue" evidence="1">
    <location>
        <position position="1"/>
    </location>
</feature>
<dbReference type="AlphaFoldDB" id="A0A6A5Z9F3"/>
<organism evidence="1 2">
    <name type="scientific">Lophiotrema nucula</name>
    <dbReference type="NCBI Taxonomy" id="690887"/>
    <lineage>
        <taxon>Eukaryota</taxon>
        <taxon>Fungi</taxon>
        <taxon>Dikarya</taxon>
        <taxon>Ascomycota</taxon>
        <taxon>Pezizomycotina</taxon>
        <taxon>Dothideomycetes</taxon>
        <taxon>Pleosporomycetidae</taxon>
        <taxon>Pleosporales</taxon>
        <taxon>Lophiotremataceae</taxon>
        <taxon>Lophiotrema</taxon>
    </lineage>
</organism>
<gene>
    <name evidence="1" type="ORF">BDV96DRAFT_476633</name>
</gene>
<evidence type="ECO:0000313" key="1">
    <source>
        <dbReference type="EMBL" id="KAF2115895.1"/>
    </source>
</evidence>
<keyword evidence="2" id="KW-1185">Reference proteome</keyword>
<dbReference type="Proteomes" id="UP000799770">
    <property type="component" value="Unassembled WGS sequence"/>
</dbReference>
<feature type="non-terminal residue" evidence="1">
    <location>
        <position position="252"/>
    </location>
</feature>
<protein>
    <submittedName>
        <fullName evidence="1">Uncharacterized protein</fullName>
    </submittedName>
</protein>
<proteinExistence type="predicted"/>
<accession>A0A6A5Z9F3</accession>
<sequence length="252" mass="28697">SLTASLVLSTKELKHFHRFQRQELHLNACDVGKLPSIMEYTDFLAWREARRTNRTQSDFDPFALADELSAHLNSPTIEKQNCGFLQPLAEICKHRLHPGTSIQATRCPVCTVNDYVAYLEAIEAELETAGEAQRKSPKNGGYYDEILLAWSAAKLCCVKLLFQVEESAAAELRWTLQHPDFVLADGTMSAKMALEEYWEQFDHASDADLIGIEEHECARNVHFAEETNFDSGRGECYFWQKSPRYEPGRYAV</sequence>
<dbReference type="EMBL" id="ML977322">
    <property type="protein sequence ID" value="KAF2115895.1"/>
    <property type="molecule type" value="Genomic_DNA"/>
</dbReference>
<name>A0A6A5Z9F3_9PLEO</name>